<dbReference type="Proteomes" id="UP001162031">
    <property type="component" value="Unassembled WGS sequence"/>
</dbReference>
<comment type="caution">
    <text evidence="3">The sequence shown here is derived from an EMBL/GenBank/DDBJ whole genome shotgun (WGS) entry which is preliminary data.</text>
</comment>
<feature type="domain" description="PDZ" evidence="2">
    <location>
        <begin position="127"/>
        <end position="218"/>
    </location>
</feature>
<evidence type="ECO:0000313" key="4">
    <source>
        <dbReference type="Proteomes" id="UP001162031"/>
    </source>
</evidence>
<organism evidence="3 4">
    <name type="scientific">Hyaloperonospora brassicae</name>
    <name type="common">Brassica downy mildew</name>
    <name type="synonym">Peronospora brassicae</name>
    <dbReference type="NCBI Taxonomy" id="162125"/>
    <lineage>
        <taxon>Eukaryota</taxon>
        <taxon>Sar</taxon>
        <taxon>Stramenopiles</taxon>
        <taxon>Oomycota</taxon>
        <taxon>Peronosporomycetes</taxon>
        <taxon>Peronosporales</taxon>
        <taxon>Peronosporaceae</taxon>
        <taxon>Hyaloperonospora</taxon>
    </lineage>
</organism>
<name>A0AAV0U5T3_HYABA</name>
<dbReference type="SUPFAM" id="SSF50156">
    <property type="entry name" value="PDZ domain-like"/>
    <property type="match status" value="1"/>
</dbReference>
<feature type="region of interest" description="Disordered" evidence="1">
    <location>
        <begin position="84"/>
        <end position="104"/>
    </location>
</feature>
<dbReference type="Gene3D" id="2.30.42.10">
    <property type="match status" value="1"/>
</dbReference>
<dbReference type="EMBL" id="CANTFL010001128">
    <property type="protein sequence ID" value="CAI5731982.1"/>
    <property type="molecule type" value="Genomic_DNA"/>
</dbReference>
<feature type="compositionally biased region" description="Polar residues" evidence="1">
    <location>
        <begin position="459"/>
        <end position="472"/>
    </location>
</feature>
<proteinExistence type="predicted"/>
<protein>
    <recommendedName>
        <fullName evidence="2">PDZ domain-containing protein</fullName>
    </recommendedName>
</protein>
<feature type="compositionally biased region" description="Polar residues" evidence="1">
    <location>
        <begin position="487"/>
        <end position="504"/>
    </location>
</feature>
<dbReference type="PROSITE" id="PS50106">
    <property type="entry name" value="PDZ"/>
    <property type="match status" value="1"/>
</dbReference>
<evidence type="ECO:0000259" key="2">
    <source>
        <dbReference type="PROSITE" id="PS50106"/>
    </source>
</evidence>
<keyword evidence="4" id="KW-1185">Reference proteome</keyword>
<accession>A0AAV0U5T3</accession>
<sequence length="736" mass="79117">MGDAEVPPEPRVLPAAVVDGVQDALIGMRTRTSFGSRVFWGSVVSCYWVSGGCFYKVSFDDGDVDLFSADEVLQDVAAAKRHAKENPQALQEEQGSTCEPANETTGDDYVTLMRHHSLKRKREDGAGVTASRTRRVRLWGQRLYASIYTNRQNETFIKKLIKTEEGETGEMEATGEVKVGDMIVAVDGTRVLGMTSRDLAALIRKPRRPITLTFYRPQGPAVLAQQQENPTTTRDKQPVASSALATVTAAEAQTQPIQQNLTQAQFVSSIPLASATPVTQTVASTPALVPPSYAVPQQSLTRPSSIVQKMAAQWIQQTCMSQAYDLSSSKELILQRLSQIAAARQAGYLLGYPPGMFMHGNVLSTGAVPVANGSTTQSHPMCSATQRVTTTVPLTPTPDIRTHAAQDTRPMYQAGVTTSVNQPYRNQEQGWQQHDGRMARAQVQQVQTVPGPTGHSNERILSNPTTEANAMTNEMPVPEAVSKQMEQESTTSRQSFDQEVVSNRKSAEDISRESLSSTSNSESSASIVGAKTLVVQDTEASATLDDKCLQAAEHGMDVSTDTSLPLSTDVPEDEEMDDGTLCVPASTLADESRLTVKAEVSASTSMSFLSPSDFSSESSVLPHQLSAGSAPAPSAKVESSAGLVSVKVYRRRLCLTLGVQGTLIAVTSFVSDDCGQPGEVEASGRVFIGDVLMRVNGTFIVPGLTPGHVANIVTCSPRPVTLWFKRASWDILDGKA</sequence>
<dbReference type="InterPro" id="IPR001478">
    <property type="entry name" value="PDZ"/>
</dbReference>
<feature type="compositionally biased region" description="Low complexity" evidence="1">
    <location>
        <begin position="513"/>
        <end position="526"/>
    </location>
</feature>
<reference evidence="3" key="1">
    <citation type="submission" date="2022-12" db="EMBL/GenBank/DDBJ databases">
        <authorList>
            <person name="Webb A."/>
        </authorList>
    </citation>
    <scope>NUCLEOTIDE SEQUENCE</scope>
    <source>
        <strain evidence="3">Hp1</strain>
    </source>
</reference>
<dbReference type="AlphaFoldDB" id="A0AAV0U5T3"/>
<evidence type="ECO:0000313" key="3">
    <source>
        <dbReference type="EMBL" id="CAI5731982.1"/>
    </source>
</evidence>
<feature type="region of interest" description="Disordered" evidence="1">
    <location>
        <begin position="448"/>
        <end position="526"/>
    </location>
</feature>
<dbReference type="SMART" id="SM00228">
    <property type="entry name" value="PDZ"/>
    <property type="match status" value="2"/>
</dbReference>
<feature type="compositionally biased region" description="Polar residues" evidence="1">
    <location>
        <begin position="88"/>
        <end position="104"/>
    </location>
</feature>
<dbReference type="InterPro" id="IPR036034">
    <property type="entry name" value="PDZ_sf"/>
</dbReference>
<gene>
    <name evidence="3" type="ORF">HBR001_LOCUS5375</name>
</gene>
<evidence type="ECO:0000256" key="1">
    <source>
        <dbReference type="SAM" id="MobiDB-lite"/>
    </source>
</evidence>